<feature type="transmembrane region" description="Helical" evidence="1">
    <location>
        <begin position="66"/>
        <end position="86"/>
    </location>
</feature>
<feature type="transmembrane region" description="Helical" evidence="1">
    <location>
        <begin position="12"/>
        <end position="31"/>
    </location>
</feature>
<evidence type="ECO:0000256" key="1">
    <source>
        <dbReference type="SAM" id="Phobius"/>
    </source>
</evidence>
<sequence length="150" mass="15353">MANDPPASPVRRRVALAVLAAATVGLGLFIHRSAGGMIGDVTGDALYAVLIYLLVALVAPRARRPVVAVFAFAVCTGVELLQLTALPREAAVVFPPIELVLGSGFDARDIVVYAAAVAAASVIDIVSTRVIIGAASGKTTGRPPEGERPV</sequence>
<keyword evidence="1" id="KW-0472">Membrane</keyword>
<dbReference type="InterPro" id="IPR021257">
    <property type="entry name" value="DUF2809"/>
</dbReference>
<name>A0AAU7VWD0_9MICO</name>
<dbReference type="AlphaFoldDB" id="A0AAU7VWD0"/>
<feature type="transmembrane region" description="Helical" evidence="1">
    <location>
        <begin position="37"/>
        <end position="59"/>
    </location>
</feature>
<reference evidence="2" key="1">
    <citation type="submission" date="2024-06" db="EMBL/GenBank/DDBJ databases">
        <title>Draft genome sequence of Microbacterium sp. strain A8/3-1, isolated from Oxytropis tragacanthoides Fisch. ex DC. Root nodules in the Altai region of Russia.</title>
        <authorList>
            <person name="Sazanova A."/>
            <person name="Guro P."/>
            <person name="Kuznetsova I."/>
            <person name="Belimov A."/>
            <person name="Safronova V."/>
        </authorList>
    </citation>
    <scope>NUCLEOTIDE SEQUENCE</scope>
    <source>
        <strain evidence="2">A8/3-1</strain>
    </source>
</reference>
<evidence type="ECO:0000313" key="2">
    <source>
        <dbReference type="EMBL" id="XBX78735.1"/>
    </source>
</evidence>
<proteinExistence type="predicted"/>
<accession>A0AAU7VWD0</accession>
<organism evidence="2">
    <name type="scientific">Microbacterium sp. A8/3-1</name>
    <dbReference type="NCBI Taxonomy" id="3160749"/>
    <lineage>
        <taxon>Bacteria</taxon>
        <taxon>Bacillati</taxon>
        <taxon>Actinomycetota</taxon>
        <taxon>Actinomycetes</taxon>
        <taxon>Micrococcales</taxon>
        <taxon>Microbacteriaceae</taxon>
        <taxon>Microbacterium</taxon>
    </lineage>
</organism>
<keyword evidence="1" id="KW-1133">Transmembrane helix</keyword>
<dbReference type="RefSeq" id="WP_350351953.1">
    <property type="nucleotide sequence ID" value="NZ_CP158357.1"/>
</dbReference>
<gene>
    <name evidence="2" type="ORF">ABS642_01195</name>
</gene>
<dbReference type="Pfam" id="PF10990">
    <property type="entry name" value="DUF2809"/>
    <property type="match status" value="1"/>
</dbReference>
<feature type="transmembrane region" description="Helical" evidence="1">
    <location>
        <begin position="110"/>
        <end position="132"/>
    </location>
</feature>
<keyword evidence="1" id="KW-0812">Transmembrane</keyword>
<dbReference type="EMBL" id="CP158357">
    <property type="protein sequence ID" value="XBX78735.1"/>
    <property type="molecule type" value="Genomic_DNA"/>
</dbReference>
<protein>
    <submittedName>
        <fullName evidence="2">DUF2809 domain-containing protein</fullName>
    </submittedName>
</protein>